<feature type="transmembrane region" description="Helical" evidence="1">
    <location>
        <begin position="142"/>
        <end position="168"/>
    </location>
</feature>
<proteinExistence type="predicted"/>
<feature type="transmembrane region" description="Helical" evidence="1">
    <location>
        <begin position="85"/>
        <end position="106"/>
    </location>
</feature>
<comment type="caution">
    <text evidence="2">The sequence shown here is derived from an EMBL/GenBank/DDBJ whole genome shotgun (WGS) entry which is preliminary data.</text>
</comment>
<evidence type="ECO:0000313" key="2">
    <source>
        <dbReference type="EMBL" id="RWR17795.1"/>
    </source>
</evidence>
<feature type="transmembrane region" description="Helical" evidence="1">
    <location>
        <begin position="62"/>
        <end position="79"/>
    </location>
</feature>
<gene>
    <name evidence="2" type="ORF">D2T30_17900</name>
</gene>
<sequence>MKGTTVLVVSGILALVGGFAALIFPLPASLAVTVLVGWAFLISGVLGLWAAFSDKEMSHRGWAGFFSLLDVIVGVWMLANPLAGMVSLTLVVGALFFASGLTRLFLAFSNFRGTDMFWLMLLSGLISTGLGLFILVKLPAASLVILGTLVAIELIVIGTTLLSMGIALKKHGKF</sequence>
<dbReference type="InterPro" id="IPR005325">
    <property type="entry name" value="DUF308_memb"/>
</dbReference>
<dbReference type="RefSeq" id="WP_128210013.1">
    <property type="nucleotide sequence ID" value="NZ_JBHRSO010000003.1"/>
</dbReference>
<reference evidence="2 3" key="1">
    <citation type="submission" date="2019-01" db="EMBL/GenBank/DDBJ databases">
        <title>Sinorhodobacter populi sp. nov. isolated from the symptomatic bark tissue of Populus euramericana canker.</title>
        <authorList>
            <person name="Xu G."/>
        </authorList>
    </citation>
    <scope>NUCLEOTIDE SEQUENCE [LARGE SCALE GENOMIC DNA]</scope>
    <source>
        <strain evidence="2 3">SK2B-1</strain>
    </source>
</reference>
<dbReference type="AlphaFoldDB" id="A0A443JB88"/>
<dbReference type="Pfam" id="PF03729">
    <property type="entry name" value="DUF308"/>
    <property type="match status" value="1"/>
</dbReference>
<evidence type="ECO:0008006" key="4">
    <source>
        <dbReference type="Google" id="ProtNLM"/>
    </source>
</evidence>
<evidence type="ECO:0000256" key="1">
    <source>
        <dbReference type="SAM" id="Phobius"/>
    </source>
</evidence>
<dbReference type="PANTHER" id="PTHR34989:SF1">
    <property type="entry name" value="PROTEIN HDED"/>
    <property type="match status" value="1"/>
</dbReference>
<dbReference type="GO" id="GO:0005886">
    <property type="term" value="C:plasma membrane"/>
    <property type="evidence" value="ECO:0007669"/>
    <property type="project" value="TreeGrafter"/>
</dbReference>
<evidence type="ECO:0000313" key="3">
    <source>
        <dbReference type="Proteomes" id="UP000284476"/>
    </source>
</evidence>
<dbReference type="PANTHER" id="PTHR34989">
    <property type="entry name" value="PROTEIN HDED"/>
    <property type="match status" value="1"/>
</dbReference>
<keyword evidence="1" id="KW-0812">Transmembrane</keyword>
<accession>A0A443JB88</accession>
<feature type="transmembrane region" description="Helical" evidence="1">
    <location>
        <begin position="118"/>
        <end position="136"/>
    </location>
</feature>
<organism evidence="2 3">
    <name type="scientific">Paenirhodobacter populi</name>
    <dbReference type="NCBI Taxonomy" id="2306993"/>
    <lineage>
        <taxon>Bacteria</taxon>
        <taxon>Pseudomonadati</taxon>
        <taxon>Pseudomonadota</taxon>
        <taxon>Alphaproteobacteria</taxon>
        <taxon>Rhodobacterales</taxon>
        <taxon>Rhodobacter group</taxon>
        <taxon>Paenirhodobacter</taxon>
    </lineage>
</organism>
<feature type="transmembrane region" description="Helical" evidence="1">
    <location>
        <begin position="30"/>
        <end position="50"/>
    </location>
</feature>
<name>A0A443JB88_9RHOB</name>
<dbReference type="EMBL" id="SAUZ01000024">
    <property type="protein sequence ID" value="RWR17795.1"/>
    <property type="molecule type" value="Genomic_DNA"/>
</dbReference>
<protein>
    <recommendedName>
        <fullName evidence="4">HdeD family acid-resistance protein</fullName>
    </recommendedName>
</protein>
<dbReference type="Proteomes" id="UP000284476">
    <property type="component" value="Unassembled WGS sequence"/>
</dbReference>
<reference evidence="2 3" key="2">
    <citation type="submission" date="2019-01" db="EMBL/GenBank/DDBJ databases">
        <authorList>
            <person name="Li Y."/>
        </authorList>
    </citation>
    <scope>NUCLEOTIDE SEQUENCE [LARGE SCALE GENOMIC DNA]</scope>
    <source>
        <strain evidence="2 3">SK2B-1</strain>
    </source>
</reference>
<keyword evidence="1" id="KW-0472">Membrane</keyword>
<dbReference type="InterPro" id="IPR052712">
    <property type="entry name" value="Acid_resist_chaperone_HdeD"/>
</dbReference>
<keyword evidence="1" id="KW-1133">Transmembrane helix</keyword>